<evidence type="ECO:0000256" key="7">
    <source>
        <dbReference type="ARBA" id="ARBA00022598"/>
    </source>
</evidence>
<comment type="similarity">
    <text evidence="3">Belongs to the ATP-dependent AMP-binding enzyme family. MbtB subfamily.</text>
</comment>
<evidence type="ECO:0000256" key="2">
    <source>
        <dbReference type="ARBA" id="ARBA00005102"/>
    </source>
</evidence>
<keyword evidence="14" id="KW-1185">Reference proteome</keyword>
<dbReference type="InterPro" id="IPR016035">
    <property type="entry name" value="Acyl_Trfase/lysoPLipase"/>
</dbReference>
<dbReference type="Gene3D" id="3.30.70.250">
    <property type="entry name" value="Malonyl-CoA ACP transacylase, ACP-binding"/>
    <property type="match status" value="1"/>
</dbReference>
<dbReference type="InterPro" id="IPR020841">
    <property type="entry name" value="PKS_Beta-ketoAc_synthase_dom"/>
</dbReference>
<evidence type="ECO:0000256" key="1">
    <source>
        <dbReference type="ARBA" id="ARBA00001957"/>
    </source>
</evidence>
<dbReference type="Gene3D" id="3.30.300.30">
    <property type="match status" value="1"/>
</dbReference>
<reference evidence="13 14" key="1">
    <citation type="journal article" date="2019" name="Int. J. Syst. Evol. Microbiol.">
        <title>The Global Catalogue of Microorganisms (GCM) 10K type strain sequencing project: providing services to taxonomists for standard genome sequencing and annotation.</title>
        <authorList>
            <consortium name="The Broad Institute Genomics Platform"/>
            <consortium name="The Broad Institute Genome Sequencing Center for Infectious Disease"/>
            <person name="Wu L."/>
            <person name="Ma J."/>
        </authorList>
    </citation>
    <scope>NUCLEOTIDE SEQUENCE [LARGE SCALE GENOMIC DNA]</scope>
    <source>
        <strain evidence="13 14">JCM 6242</strain>
    </source>
</reference>
<name>A0ABN3W7E3_9ACTN</name>
<dbReference type="PANTHER" id="PTHR43775:SF37">
    <property type="entry name" value="SI:DKEY-61P9.11"/>
    <property type="match status" value="1"/>
</dbReference>
<proteinExistence type="inferred from homology"/>
<dbReference type="SUPFAM" id="SSF56801">
    <property type="entry name" value="Acetyl-CoA synthetase-like"/>
    <property type="match status" value="1"/>
</dbReference>
<dbReference type="Gene3D" id="3.30.559.10">
    <property type="entry name" value="Chloramphenicol acetyltransferase-like domain"/>
    <property type="match status" value="1"/>
</dbReference>
<dbReference type="InterPro" id="IPR036736">
    <property type="entry name" value="ACP-like_sf"/>
</dbReference>
<dbReference type="EMBL" id="BAAAVI010000061">
    <property type="protein sequence ID" value="GAA2898270.1"/>
    <property type="molecule type" value="Genomic_DNA"/>
</dbReference>
<dbReference type="Pfam" id="PF00501">
    <property type="entry name" value="AMP-binding"/>
    <property type="match status" value="1"/>
</dbReference>
<dbReference type="PROSITE" id="PS52004">
    <property type="entry name" value="KS3_2"/>
    <property type="match status" value="1"/>
</dbReference>
<keyword evidence="6" id="KW-0597">Phosphoprotein</keyword>
<gene>
    <name evidence="13" type="ORF">GCM10010517_63360</name>
</gene>
<dbReference type="SUPFAM" id="SSF55048">
    <property type="entry name" value="Probable ACP-binding domain of malonyl-CoA ACP transacylase"/>
    <property type="match status" value="1"/>
</dbReference>
<evidence type="ECO:0000256" key="5">
    <source>
        <dbReference type="ARBA" id="ARBA00022450"/>
    </source>
</evidence>
<dbReference type="NCBIfam" id="TIGR01733">
    <property type="entry name" value="AA-adenyl-dom"/>
    <property type="match status" value="1"/>
</dbReference>
<dbReference type="Proteomes" id="UP001500831">
    <property type="component" value="Unassembled WGS sequence"/>
</dbReference>
<dbReference type="InterPro" id="IPR023213">
    <property type="entry name" value="CAT-like_dom_sf"/>
</dbReference>
<dbReference type="Gene3D" id="1.10.1200.10">
    <property type="entry name" value="ACP-like"/>
    <property type="match status" value="2"/>
</dbReference>
<sequence>MSDENPMPAGAVAVVGMALRVPGARTPEDFWRNLRGGVESIKTFTEEELLADGAAPEEIAHPDYVPAFGALDDMAGFDARFFGLSPREAQMLDPQHRLFLECAWEALEHAGHPSDATEAVTGVYAGVGENSYFLNNLLPNGDLVARVGAFQTSIGNDKDFVPTRVSYKLNLRGPSVSVQTGCSTSLVAVHLACQALISGECDIALAGGATVVARPRGYRFEQGGIMSPDGHCRAFDEGAAGTVPGSGVGVVVLKRLADAVADGDVIHAVVRGSAVNNDGARKVGFTAPSVEGQADVITEALAVAEVDPSTVSYVEAHGTGTPLGDPIEVAALKSVFGGAGSHRCALGSVKTNIGHLDTAAGVVGMIKTILALKAREIPPSLHVTRPHPRLGLEDGPFHVNTSLTPWRGDVLRAGVSSFGIGGTNAHVVLEEAPERAAAAPGRRTHVLPVSAATPTALETAAAELAAYLRAHPDERLDDVAYTLQRGRWTLPHRRFVVARSLAEAAGALSGPAQTGCTGHETAKDREVVFAFPGQGAQRIRMGQALYEREPVFRAEIDRAAGILEPALGTDIRRLLHPPEAERDAAREAVNRTEYAQPALFAVEYALARLWMSWGVRPAAMIGHSLGELVAACLADVLAPEDALRLVAARGRLMRAAPAGAMAAVPLPEAELVPLLGGELALAAVNGPRECVVSGPFDALTAFEADLAERGIASKRLRTSHAFHSPMMDGAAAAFEAEVARVRLAPPQIPFVSNVTGTWITEEEAVSPAYWARQIRSAVRFGDGLRTVRRPGALLLEVGPGRVLTGLARAGDGLGAVASLPSAAEDGDAEREVLTAAGELWCRGVSVAWEALHGGTEPRRTVLPTYPFERERFWVDPPRGAVALRGAHRRPVPATAPDGPAATDRHSGARYTLVGDGPLAAVFGRSLSRAGATVRDLSTVEPSAVEAAAEAAAKAAEAGTPGAPGTVLVLLDVRTPAVRAVETLARAVALVDGAPSGAVSACEIHVAGGDGTDVSHSPLAVLVESHTALLRRESGIPWTSVVWSRGEHVAVERAAVRVVGAEPGACHVVVTPAEESGDRSAVPAPGGTAGEEAPLYEDATEHQVAAVFSDLLGVERIAPTTGFFELGGHSLLAAQLVAQVRKVCGVEIPLRAFVDEPTIRGLARAVRTARSAAADAPPEELPVIVPDPGSSDEPFPLTDVQQAYWIGRTGVFEIGNVGMHGYEEFDVPDLDLPRMERAFRRLVQRHGMLRAIVLPHGEQRILKDVPDYVIATKDVRGLPRDEADAVLERTRAAMSHQVFAPDRWPLFELRATVMDGGRTRLHYSIDGLITDAWASHILMRELAHLYRYPDTPLPEIDLSFRDYVLAERSLETTDRYRRAEAYWQERIPDLALAPELPLARDPRAIDAPRFRRWTGELPEEPWTRVKSWASRRGITPTALLLTVYGEALATWSKNRRFTLNLPMANRLPLHPQVDAIVGDFTSVTLLEIDAVSEAPFEARAAAVRDRLLTDLDHRLFSGVRVMREMKKIRGEAAAVMPAVFTSLFTAYADHTPIGEVAYSISQTPQVWIDAQVYEVDGALMLDIDAVEELFPEGVVSAIHAATMELLRWLAEDEAHWGRPVPSLVPRAELAARQEYNRTEGPLPSGLLHTPFFDAAARTPGRPAVITPGLTMSYGELAARARGIAARLGDLDVRPNDLVAVVMEKGWEQCAAVLGILAAGAAYLPVDPELPDERIRFLLEHGRARAVLTQARVADAGQDRFSGFSGAGTVLRVDELPAGGLSDTAPSPDVSTTPDDLAYVIFTSGSTGLPKGVMIDHRGALNTVADVNERFGVSEDDRVLALSSLSFDLSVYDVFGPLAVGGAVVVPDAATQRDPAAWLDLMERARVTVWNSVPALMELLVEHMSVKEATGTALRLVMLSGDWIPVTLPPRIRRVLGAPDVISLGGATEASIWSILHPIGDVPADWTSIPYGRPMRNQTFHVLDDALRPRPTGVPGQLYIGGVGLARGYLRDEAKTAASFIVHPETGERLYRTGDLGRFLPGGDIEFLGREDFQVKVQGYRIELGEIEAALTQHPDVRAAVVVVQGEPRGAKRLVAFVVPQEGHGLPQDLRTFLGAKLPEYMVPGVYLEIGELPLTANGKVDRRALVVPEDVAGEDAPPYEAPRTALEKAVAEVWSSMLQVEHVGVHDNFFALGGDSLMAMRAVVHLRKVLGIEVPIRVLFDSPTLEDTALVIEDLLLTEIEGMSDEEAQTLLSD</sequence>
<dbReference type="Pfam" id="PF02801">
    <property type="entry name" value="Ketoacyl-synt_C"/>
    <property type="match status" value="1"/>
</dbReference>
<dbReference type="Pfam" id="PF00109">
    <property type="entry name" value="ketoacyl-synt"/>
    <property type="match status" value="1"/>
</dbReference>
<dbReference type="InterPro" id="IPR001242">
    <property type="entry name" value="Condensation_dom"/>
</dbReference>
<dbReference type="InterPro" id="IPR009081">
    <property type="entry name" value="PP-bd_ACP"/>
</dbReference>
<evidence type="ECO:0000259" key="12">
    <source>
        <dbReference type="PROSITE" id="PS52004"/>
    </source>
</evidence>
<dbReference type="InterPro" id="IPR016039">
    <property type="entry name" value="Thiolase-like"/>
</dbReference>
<dbReference type="Gene3D" id="3.30.70.3290">
    <property type="match status" value="1"/>
</dbReference>
<dbReference type="InterPro" id="IPR020845">
    <property type="entry name" value="AMP-binding_CS"/>
</dbReference>
<dbReference type="InterPro" id="IPR045851">
    <property type="entry name" value="AMP-bd_C_sf"/>
</dbReference>
<dbReference type="SUPFAM" id="SSF47336">
    <property type="entry name" value="ACP-like"/>
    <property type="match status" value="2"/>
</dbReference>
<evidence type="ECO:0000256" key="3">
    <source>
        <dbReference type="ARBA" id="ARBA00007380"/>
    </source>
</evidence>
<dbReference type="CDD" id="cd19535">
    <property type="entry name" value="Cyc_NRPS"/>
    <property type="match status" value="1"/>
</dbReference>
<dbReference type="Pfam" id="PF00550">
    <property type="entry name" value="PP-binding"/>
    <property type="match status" value="2"/>
</dbReference>
<dbReference type="Gene3D" id="3.40.366.10">
    <property type="entry name" value="Malonyl-Coenzyme A Acyl Carrier Protein, domain 2"/>
    <property type="match status" value="1"/>
</dbReference>
<dbReference type="Pfam" id="PF00668">
    <property type="entry name" value="Condensation"/>
    <property type="match status" value="1"/>
</dbReference>
<dbReference type="Gene3D" id="3.40.47.10">
    <property type="match status" value="1"/>
</dbReference>
<dbReference type="SUPFAM" id="SSF53901">
    <property type="entry name" value="Thiolase-like"/>
    <property type="match status" value="1"/>
</dbReference>
<dbReference type="Gene3D" id="3.30.559.30">
    <property type="entry name" value="Nonribosomal peptide synthetase, condensation domain"/>
    <property type="match status" value="1"/>
</dbReference>
<dbReference type="CDD" id="cd12114">
    <property type="entry name" value="A_NRPS_TlmIV_like"/>
    <property type="match status" value="1"/>
</dbReference>
<dbReference type="Pfam" id="PF00698">
    <property type="entry name" value="Acyl_transf_1"/>
    <property type="match status" value="1"/>
</dbReference>
<dbReference type="InterPro" id="IPR014030">
    <property type="entry name" value="Ketoacyl_synth_N"/>
</dbReference>
<dbReference type="InterPro" id="IPR018201">
    <property type="entry name" value="Ketoacyl_synth_AS"/>
</dbReference>
<dbReference type="PROSITE" id="PS50075">
    <property type="entry name" value="CARRIER"/>
    <property type="match status" value="2"/>
</dbReference>
<dbReference type="PROSITE" id="PS00455">
    <property type="entry name" value="AMP_BINDING"/>
    <property type="match status" value="1"/>
</dbReference>
<evidence type="ECO:0000256" key="6">
    <source>
        <dbReference type="ARBA" id="ARBA00022553"/>
    </source>
</evidence>
<dbReference type="InterPro" id="IPR006162">
    <property type="entry name" value="Ppantetheine_attach_site"/>
</dbReference>
<dbReference type="InterPro" id="IPR001227">
    <property type="entry name" value="Ac_transferase_dom_sf"/>
</dbReference>
<dbReference type="PROSITE" id="PS00606">
    <property type="entry name" value="KS3_1"/>
    <property type="match status" value="1"/>
</dbReference>
<keyword evidence="7" id="KW-0436">Ligase</keyword>
<dbReference type="InterPro" id="IPR014031">
    <property type="entry name" value="Ketoacyl_synth_C"/>
</dbReference>
<dbReference type="InterPro" id="IPR014043">
    <property type="entry name" value="Acyl_transferase_dom"/>
</dbReference>
<comment type="similarity">
    <text evidence="9">In the C-terminal section; belongs to the NRP synthetase family.</text>
</comment>
<feature type="domain" description="Ketosynthase family 3 (KS3)" evidence="12">
    <location>
        <begin position="9"/>
        <end position="431"/>
    </location>
</feature>
<evidence type="ECO:0000256" key="9">
    <source>
        <dbReference type="ARBA" id="ARBA00029443"/>
    </source>
</evidence>
<dbReference type="Pfam" id="PF13193">
    <property type="entry name" value="AMP-binding_C"/>
    <property type="match status" value="1"/>
</dbReference>
<evidence type="ECO:0000313" key="14">
    <source>
        <dbReference type="Proteomes" id="UP001500831"/>
    </source>
</evidence>
<feature type="domain" description="Carrier" evidence="11">
    <location>
        <begin position="1094"/>
        <end position="1169"/>
    </location>
</feature>
<dbReference type="SMART" id="SM00825">
    <property type="entry name" value="PKS_KS"/>
    <property type="match status" value="1"/>
</dbReference>
<keyword evidence="8" id="KW-0808">Transferase</keyword>
<protein>
    <recommendedName>
        <fullName evidence="4">Phenyloxazoline synthase MbtB</fullName>
    </recommendedName>
    <alternativeName>
        <fullName evidence="10">Mycobactin synthetase protein B</fullName>
    </alternativeName>
</protein>
<comment type="cofactor">
    <cofactor evidence="1">
        <name>pantetheine 4'-phosphate</name>
        <dbReference type="ChEBI" id="CHEBI:47942"/>
    </cofactor>
</comment>
<dbReference type="RefSeq" id="WP_344979214.1">
    <property type="nucleotide sequence ID" value="NZ_BAAAVI010000061.1"/>
</dbReference>
<feature type="domain" description="Carrier" evidence="11">
    <location>
        <begin position="2160"/>
        <end position="2235"/>
    </location>
</feature>
<dbReference type="Gene3D" id="3.40.50.980">
    <property type="match status" value="2"/>
</dbReference>
<dbReference type="Pfam" id="PF16197">
    <property type="entry name" value="KAsynt_C_assoc"/>
    <property type="match status" value="1"/>
</dbReference>
<dbReference type="InterPro" id="IPR010071">
    <property type="entry name" value="AA_adenyl_dom"/>
</dbReference>
<evidence type="ECO:0000256" key="4">
    <source>
        <dbReference type="ARBA" id="ARBA00016743"/>
    </source>
</evidence>
<dbReference type="SUPFAM" id="SSF52777">
    <property type="entry name" value="CoA-dependent acyltransferases"/>
    <property type="match status" value="2"/>
</dbReference>
<dbReference type="InterPro" id="IPR032821">
    <property type="entry name" value="PKS_assoc"/>
</dbReference>
<comment type="caution">
    <text evidence="13">The sequence shown here is derived from an EMBL/GenBank/DDBJ whole genome shotgun (WGS) entry which is preliminary data.</text>
</comment>
<dbReference type="PROSITE" id="PS00012">
    <property type="entry name" value="PHOSPHOPANTETHEINE"/>
    <property type="match status" value="2"/>
</dbReference>
<dbReference type="SMART" id="SM00823">
    <property type="entry name" value="PKS_PP"/>
    <property type="match status" value="2"/>
</dbReference>
<dbReference type="InterPro" id="IPR020806">
    <property type="entry name" value="PKS_PP-bd"/>
</dbReference>
<dbReference type="InterPro" id="IPR025110">
    <property type="entry name" value="AMP-bd_C"/>
</dbReference>
<organism evidence="13 14">
    <name type="scientific">Streptosporangium fragile</name>
    <dbReference type="NCBI Taxonomy" id="46186"/>
    <lineage>
        <taxon>Bacteria</taxon>
        <taxon>Bacillati</taxon>
        <taxon>Actinomycetota</taxon>
        <taxon>Actinomycetes</taxon>
        <taxon>Streptosporangiales</taxon>
        <taxon>Streptosporangiaceae</taxon>
        <taxon>Streptosporangium</taxon>
    </lineage>
</organism>
<dbReference type="CDD" id="cd00833">
    <property type="entry name" value="PKS"/>
    <property type="match status" value="1"/>
</dbReference>
<keyword evidence="5" id="KW-0596">Phosphopantetheine</keyword>
<evidence type="ECO:0000259" key="11">
    <source>
        <dbReference type="PROSITE" id="PS50075"/>
    </source>
</evidence>
<dbReference type="InterPro" id="IPR000873">
    <property type="entry name" value="AMP-dep_synth/lig_dom"/>
</dbReference>
<evidence type="ECO:0000313" key="13">
    <source>
        <dbReference type="EMBL" id="GAA2898270.1"/>
    </source>
</evidence>
<dbReference type="SUPFAM" id="SSF52151">
    <property type="entry name" value="FabD/lysophospholipase-like"/>
    <property type="match status" value="1"/>
</dbReference>
<evidence type="ECO:0000256" key="10">
    <source>
        <dbReference type="ARBA" id="ARBA00033440"/>
    </source>
</evidence>
<accession>A0ABN3W7E3</accession>
<comment type="pathway">
    <text evidence="2">Siderophore biosynthesis; mycobactin biosynthesis.</text>
</comment>
<dbReference type="InterPro" id="IPR057737">
    <property type="entry name" value="Condensation_MtbB-like"/>
</dbReference>
<evidence type="ECO:0000256" key="8">
    <source>
        <dbReference type="ARBA" id="ARBA00022679"/>
    </source>
</evidence>
<dbReference type="PANTHER" id="PTHR43775">
    <property type="entry name" value="FATTY ACID SYNTHASE"/>
    <property type="match status" value="1"/>
</dbReference>
<dbReference type="InterPro" id="IPR050091">
    <property type="entry name" value="PKS_NRPS_Biosynth_Enz"/>
</dbReference>
<dbReference type="SMART" id="SM00827">
    <property type="entry name" value="PKS_AT"/>
    <property type="match status" value="1"/>
</dbReference>
<dbReference type="Gene3D" id="2.30.38.10">
    <property type="entry name" value="Luciferase, Domain 3"/>
    <property type="match status" value="1"/>
</dbReference>
<dbReference type="InterPro" id="IPR016036">
    <property type="entry name" value="Malonyl_transacylase_ACP-bd"/>
</dbReference>